<organism evidence="2 3">
    <name type="scientific">Gymnopilus junonius</name>
    <name type="common">Spectacular rustgill mushroom</name>
    <name type="synonym">Gymnopilus spectabilis subsp. junonius</name>
    <dbReference type="NCBI Taxonomy" id="109634"/>
    <lineage>
        <taxon>Eukaryota</taxon>
        <taxon>Fungi</taxon>
        <taxon>Dikarya</taxon>
        <taxon>Basidiomycota</taxon>
        <taxon>Agaricomycotina</taxon>
        <taxon>Agaricomycetes</taxon>
        <taxon>Agaricomycetidae</taxon>
        <taxon>Agaricales</taxon>
        <taxon>Agaricineae</taxon>
        <taxon>Hymenogastraceae</taxon>
        <taxon>Gymnopilus</taxon>
    </lineage>
</organism>
<reference evidence="2" key="1">
    <citation type="submission" date="2020-11" db="EMBL/GenBank/DDBJ databases">
        <authorList>
            <consortium name="DOE Joint Genome Institute"/>
            <person name="Ahrendt S."/>
            <person name="Riley R."/>
            <person name="Andreopoulos W."/>
            <person name="LaButti K."/>
            <person name="Pangilinan J."/>
            <person name="Ruiz-duenas F.J."/>
            <person name="Barrasa J.M."/>
            <person name="Sanchez-Garcia M."/>
            <person name="Camarero S."/>
            <person name="Miyauchi S."/>
            <person name="Serrano A."/>
            <person name="Linde D."/>
            <person name="Babiker R."/>
            <person name="Drula E."/>
            <person name="Ayuso-Fernandez I."/>
            <person name="Pacheco R."/>
            <person name="Padilla G."/>
            <person name="Ferreira P."/>
            <person name="Barriuso J."/>
            <person name="Kellner H."/>
            <person name="Castanera R."/>
            <person name="Alfaro M."/>
            <person name="Ramirez L."/>
            <person name="Pisabarro A.G."/>
            <person name="Kuo A."/>
            <person name="Tritt A."/>
            <person name="Lipzen A."/>
            <person name="He G."/>
            <person name="Yan M."/>
            <person name="Ng V."/>
            <person name="Cullen D."/>
            <person name="Martin F."/>
            <person name="Rosso M.-N."/>
            <person name="Henrissat B."/>
            <person name="Hibbett D."/>
            <person name="Martinez A.T."/>
            <person name="Grigoriev I.V."/>
        </authorList>
    </citation>
    <scope>NUCLEOTIDE SEQUENCE</scope>
    <source>
        <strain evidence="2">AH 44721</strain>
    </source>
</reference>
<keyword evidence="3" id="KW-1185">Reference proteome</keyword>
<sequence>MAQDFPDDMPSLPPHASPPIIRVSDAPTVTPINAIGTQFPDSRYLAPHREALALTLPNSEGVVISGAGSRPSAPPKRNLRTLLDPYDSKSPYATPVDDLLGLNKSPSQESFNALKPFRRDQIRQNDHLSTARDGRSSTAFMIPDEDRPTIAWPAFKSVDNLPLKKNKNFFSSAKHRLLGLLTPSGKTQPKPAPTADHAYDGPLPVQYGNKDIALSSSHPYSGSRRVHLKTDWEGFDDVTREASIRARAISEIWAYERVGDRKEVRDDGPEAES</sequence>
<gene>
    <name evidence="2" type="ORF">CPB84DRAFT_1784270</name>
</gene>
<comment type="caution">
    <text evidence="2">The sequence shown here is derived from an EMBL/GenBank/DDBJ whole genome shotgun (WGS) entry which is preliminary data.</text>
</comment>
<proteinExistence type="predicted"/>
<evidence type="ECO:0000313" key="2">
    <source>
        <dbReference type="EMBL" id="KAF8891492.1"/>
    </source>
</evidence>
<name>A0A9P5TLY2_GYMJU</name>
<dbReference type="Proteomes" id="UP000724874">
    <property type="component" value="Unassembled WGS sequence"/>
</dbReference>
<feature type="region of interest" description="Disordered" evidence="1">
    <location>
        <begin position="1"/>
        <end position="23"/>
    </location>
</feature>
<protein>
    <submittedName>
        <fullName evidence="2">Uncharacterized protein</fullName>
    </submittedName>
</protein>
<evidence type="ECO:0000313" key="3">
    <source>
        <dbReference type="Proteomes" id="UP000724874"/>
    </source>
</evidence>
<accession>A0A9P5TLY2</accession>
<evidence type="ECO:0000256" key="1">
    <source>
        <dbReference type="SAM" id="MobiDB-lite"/>
    </source>
</evidence>
<feature type="region of interest" description="Disordered" evidence="1">
    <location>
        <begin position="64"/>
        <end position="86"/>
    </location>
</feature>
<dbReference type="EMBL" id="JADNYJ010000072">
    <property type="protein sequence ID" value="KAF8891492.1"/>
    <property type="molecule type" value="Genomic_DNA"/>
</dbReference>
<dbReference type="AlphaFoldDB" id="A0A9P5TLY2"/>